<protein>
    <submittedName>
        <fullName evidence="2">AAA-ATPase-like protein</fullName>
    </submittedName>
</protein>
<dbReference type="PANTHER" id="PTHR34825">
    <property type="entry name" value="CONSERVED PROTEIN, WITH A WEAK D-GALACTARATE DEHYDRATASE/ALTRONATE HYDROLASE DOMAIN"/>
    <property type="match status" value="1"/>
</dbReference>
<evidence type="ECO:0000313" key="3">
    <source>
        <dbReference type="Proteomes" id="UP000189670"/>
    </source>
</evidence>
<comment type="caution">
    <text evidence="2">The sequence shown here is derived from an EMBL/GenBank/DDBJ whole genome shotgun (WGS) entry which is preliminary data.</text>
</comment>
<evidence type="ECO:0000313" key="2">
    <source>
        <dbReference type="EMBL" id="ETR66751.1"/>
    </source>
</evidence>
<dbReference type="Proteomes" id="UP000189670">
    <property type="component" value="Unassembled WGS sequence"/>
</dbReference>
<sequence>NFHSIREKNHLYIDRTQFLRTLEKMNIERALFIRPRRFGKSLWLNVMTHYYDINQKDQFERLFGDLDIGKKPTVGHNQYVVINWNFSRMSSRGSIDDLDTELNETLNSVMDEHLSSYSNMLTDKVKFYKKAINTLSSFLSAVRKASLKSYLLIDEYDNFANEVMMSDADVYHQLVKKDGPLKTLYKGIKEFLERGLLNRLFITGVSPVVMSDITSGMNICDNIYLDKAFNALCGFTEAETQNMADQAIQHCGLDSSQYDHLMEMMKTWYNGYIFSPESTIRVYNPTLVFYFLNQFIRHCKPPRKMLDSNLAMDEGKLEYIGKEITGKQSIIDVLQTNAPIQIPDIEDRFTLAAMLEQSAQDHTFMVSYLYYFGMLTIAGQTPNRHLLLEPPNLVIKNLYVDQVLRFLLPSGADRSVSTAHVMHFFNHHDLNPLVQFIVEKLFPVFSNRDYRWMNEFALKAVFTTLLCDDINYALFSEPELSKGFADLCLILRPDARNTELFDLLFEFKYVALSKKDKKDLEQLSDKVLRSKSPVKKAFIDARKQLKFYAKGLQKKFGSQLRLKQYAVVSIGFDRLFFEVDI</sequence>
<gene>
    <name evidence="2" type="ORF">OMM_12386</name>
</gene>
<dbReference type="InterPro" id="IPR012547">
    <property type="entry name" value="PDDEXK_9"/>
</dbReference>
<organism evidence="2 3">
    <name type="scientific">Candidatus Magnetoglobus multicellularis str. Araruama</name>
    <dbReference type="NCBI Taxonomy" id="890399"/>
    <lineage>
        <taxon>Bacteria</taxon>
        <taxon>Pseudomonadati</taxon>
        <taxon>Thermodesulfobacteriota</taxon>
        <taxon>Desulfobacteria</taxon>
        <taxon>Desulfobacterales</taxon>
        <taxon>Desulfobacteraceae</taxon>
        <taxon>Candidatus Magnetoglobus</taxon>
    </lineage>
</organism>
<dbReference type="Pfam" id="PF08011">
    <property type="entry name" value="PDDEXK_9"/>
    <property type="match status" value="1"/>
</dbReference>
<dbReference type="Pfam" id="PF09820">
    <property type="entry name" value="AAA-ATPase_like"/>
    <property type="match status" value="1"/>
</dbReference>
<dbReference type="InterPro" id="IPR018631">
    <property type="entry name" value="AAA-ATPase-like_dom"/>
</dbReference>
<feature type="non-terminal residue" evidence="2">
    <location>
        <position position="1"/>
    </location>
</feature>
<dbReference type="PANTHER" id="PTHR34825:SF2">
    <property type="entry name" value="AAA-ATPASE-LIKE DOMAIN-CONTAINING PROTEIN"/>
    <property type="match status" value="1"/>
</dbReference>
<reference evidence="3" key="1">
    <citation type="submission" date="2012-11" db="EMBL/GenBank/DDBJ databases">
        <authorList>
            <person name="Lucero-Rivera Y.E."/>
            <person name="Tovar-Ramirez D."/>
        </authorList>
    </citation>
    <scope>NUCLEOTIDE SEQUENCE [LARGE SCALE GENOMIC DNA]</scope>
    <source>
        <strain evidence="3">Araruama</strain>
    </source>
</reference>
<proteinExistence type="predicted"/>
<dbReference type="EMBL" id="ATBP01001770">
    <property type="protein sequence ID" value="ETR66751.1"/>
    <property type="molecule type" value="Genomic_DNA"/>
</dbReference>
<accession>A0A1V1NW18</accession>
<name>A0A1V1NW18_9BACT</name>
<evidence type="ECO:0000259" key="1">
    <source>
        <dbReference type="Pfam" id="PF09820"/>
    </source>
</evidence>
<feature type="domain" description="AAA-ATPase-like" evidence="1">
    <location>
        <begin position="1"/>
        <end position="214"/>
    </location>
</feature>
<dbReference type="AlphaFoldDB" id="A0A1V1NW18"/>